<protein>
    <submittedName>
        <fullName evidence="12">Site-specific integrase</fullName>
    </submittedName>
</protein>
<evidence type="ECO:0000256" key="7">
    <source>
        <dbReference type="ARBA" id="ARBA00023172"/>
    </source>
</evidence>
<accession>A0ABU6NY89</accession>
<dbReference type="PROSITE" id="PS51898">
    <property type="entry name" value="TYR_RECOMBINASE"/>
    <property type="match status" value="1"/>
</dbReference>
<name>A0ABU6NY89_9BACI</name>
<dbReference type="InterPro" id="IPR010998">
    <property type="entry name" value="Integrase_recombinase_N"/>
</dbReference>
<keyword evidence="4" id="KW-0159">Chromosome partition</keyword>
<evidence type="ECO:0000313" key="12">
    <source>
        <dbReference type="EMBL" id="MED4402067.1"/>
    </source>
</evidence>
<dbReference type="Pfam" id="PF02899">
    <property type="entry name" value="Phage_int_SAM_1"/>
    <property type="match status" value="1"/>
</dbReference>
<feature type="domain" description="Core-binding (CB)" evidence="11">
    <location>
        <begin position="1"/>
        <end position="95"/>
    </location>
</feature>
<proteinExistence type="predicted"/>
<dbReference type="RefSeq" id="WP_328015323.1">
    <property type="nucleotide sequence ID" value="NZ_JARTFS010000009.1"/>
</dbReference>
<feature type="domain" description="Tyr recombinase" evidence="10">
    <location>
        <begin position="140"/>
        <end position="294"/>
    </location>
</feature>
<reference evidence="12 13" key="1">
    <citation type="submission" date="2023-03" db="EMBL/GenBank/DDBJ databases">
        <title>Bacillus Genome Sequencing.</title>
        <authorList>
            <person name="Dunlap C."/>
        </authorList>
    </citation>
    <scope>NUCLEOTIDE SEQUENCE [LARGE SCALE GENOMIC DNA]</scope>
    <source>
        <strain evidence="12 13">NRS-1717</strain>
    </source>
</reference>
<dbReference type="Gene3D" id="1.10.150.130">
    <property type="match status" value="1"/>
</dbReference>
<comment type="subcellular location">
    <subcellularLocation>
        <location evidence="1">Cytoplasm</location>
    </subcellularLocation>
</comment>
<keyword evidence="5" id="KW-0229">DNA integration</keyword>
<dbReference type="Pfam" id="PF00589">
    <property type="entry name" value="Phage_integrase"/>
    <property type="match status" value="1"/>
</dbReference>
<dbReference type="PANTHER" id="PTHR30349">
    <property type="entry name" value="PHAGE INTEGRASE-RELATED"/>
    <property type="match status" value="1"/>
</dbReference>
<gene>
    <name evidence="12" type="ORF">P9271_12150</name>
</gene>
<evidence type="ECO:0000256" key="4">
    <source>
        <dbReference type="ARBA" id="ARBA00022829"/>
    </source>
</evidence>
<comment type="caution">
    <text evidence="12">The sequence shown here is derived from an EMBL/GenBank/DDBJ whole genome shotgun (WGS) entry which is preliminary data.</text>
</comment>
<dbReference type="SUPFAM" id="SSF56349">
    <property type="entry name" value="DNA breaking-rejoining enzymes"/>
    <property type="match status" value="1"/>
</dbReference>
<evidence type="ECO:0000259" key="10">
    <source>
        <dbReference type="PROSITE" id="PS51898"/>
    </source>
</evidence>
<keyword evidence="8" id="KW-0131">Cell cycle</keyword>
<dbReference type="PROSITE" id="PS51900">
    <property type="entry name" value="CB"/>
    <property type="match status" value="1"/>
</dbReference>
<dbReference type="InterPro" id="IPR050090">
    <property type="entry name" value="Tyrosine_recombinase_XerCD"/>
</dbReference>
<keyword evidence="6 9" id="KW-0238">DNA-binding</keyword>
<dbReference type="SUPFAM" id="SSF47823">
    <property type="entry name" value="lambda integrase-like, N-terminal domain"/>
    <property type="match status" value="1"/>
</dbReference>
<keyword evidence="2" id="KW-0963">Cytoplasm</keyword>
<dbReference type="InterPro" id="IPR011010">
    <property type="entry name" value="DNA_brk_join_enz"/>
</dbReference>
<dbReference type="Gene3D" id="1.10.443.10">
    <property type="entry name" value="Intergrase catalytic core"/>
    <property type="match status" value="1"/>
</dbReference>
<evidence type="ECO:0000313" key="13">
    <source>
        <dbReference type="Proteomes" id="UP001342826"/>
    </source>
</evidence>
<organism evidence="12 13">
    <name type="scientific">Metabacillus fastidiosus</name>
    <dbReference type="NCBI Taxonomy" id="1458"/>
    <lineage>
        <taxon>Bacteria</taxon>
        <taxon>Bacillati</taxon>
        <taxon>Bacillota</taxon>
        <taxon>Bacilli</taxon>
        <taxon>Bacillales</taxon>
        <taxon>Bacillaceae</taxon>
        <taxon>Metabacillus</taxon>
    </lineage>
</organism>
<evidence type="ECO:0000256" key="8">
    <source>
        <dbReference type="ARBA" id="ARBA00023306"/>
    </source>
</evidence>
<evidence type="ECO:0000256" key="5">
    <source>
        <dbReference type="ARBA" id="ARBA00022908"/>
    </source>
</evidence>
<keyword evidence="3" id="KW-0132">Cell division</keyword>
<dbReference type="Proteomes" id="UP001342826">
    <property type="component" value="Unassembled WGS sequence"/>
</dbReference>
<keyword evidence="7" id="KW-0233">DNA recombination</keyword>
<dbReference type="InterPro" id="IPR044068">
    <property type="entry name" value="CB"/>
</dbReference>
<evidence type="ECO:0000256" key="2">
    <source>
        <dbReference type="ARBA" id="ARBA00022490"/>
    </source>
</evidence>
<dbReference type="InterPro" id="IPR002104">
    <property type="entry name" value="Integrase_catalytic"/>
</dbReference>
<dbReference type="InterPro" id="IPR004107">
    <property type="entry name" value="Integrase_SAM-like_N"/>
</dbReference>
<evidence type="ECO:0000259" key="11">
    <source>
        <dbReference type="PROSITE" id="PS51900"/>
    </source>
</evidence>
<evidence type="ECO:0000256" key="6">
    <source>
        <dbReference type="ARBA" id="ARBA00023125"/>
    </source>
</evidence>
<sequence>MPKYVKDYINMMEKKQRSPSTLLNYLLDFKDFFEWLIQKRIAYVDRIKDISTDTLASLPLDSVTEYISEEEYKSYKQSSIKRKISALKSLFKYLTTEFKGNEPVFYRNVMQSVVLEENNTSNQHDNKLKDGRYCSDWVVVFLDYMRTNYEKKLSSRQRTYFLRDKERDYAILSLHLSAKTRVAELVELRQRDVDLQKDKISISWQRDFQEDITVSHGVKNALLSYMNVRNERYKGSDFQDDSFFLTKYQGGSSPISIRTIQELVRKYTKAFNDEISMSPHPLPLSHKANLIGDE</sequence>
<dbReference type="PANTHER" id="PTHR30349:SF77">
    <property type="entry name" value="TYROSINE RECOMBINASE XERC"/>
    <property type="match status" value="1"/>
</dbReference>
<dbReference type="InterPro" id="IPR013762">
    <property type="entry name" value="Integrase-like_cat_sf"/>
</dbReference>
<evidence type="ECO:0000256" key="9">
    <source>
        <dbReference type="PROSITE-ProRule" id="PRU01248"/>
    </source>
</evidence>
<evidence type="ECO:0000256" key="1">
    <source>
        <dbReference type="ARBA" id="ARBA00004496"/>
    </source>
</evidence>
<evidence type="ECO:0000256" key="3">
    <source>
        <dbReference type="ARBA" id="ARBA00022618"/>
    </source>
</evidence>
<dbReference type="EMBL" id="JARTFS010000009">
    <property type="protein sequence ID" value="MED4402067.1"/>
    <property type="molecule type" value="Genomic_DNA"/>
</dbReference>
<keyword evidence="13" id="KW-1185">Reference proteome</keyword>